<comment type="similarity">
    <text evidence="2 7">Belongs to the cytochrome P450 family.</text>
</comment>
<keyword evidence="8" id="KW-0812">Transmembrane</keyword>
<dbReference type="InterPro" id="IPR001128">
    <property type="entry name" value="Cyt_P450"/>
</dbReference>
<keyword evidence="3 6" id="KW-0349">Heme</keyword>
<dbReference type="PANTHER" id="PTHR24305:SF166">
    <property type="entry name" value="CYTOCHROME P450 12A4, MITOCHONDRIAL-RELATED"/>
    <property type="match status" value="1"/>
</dbReference>
<evidence type="ECO:0000256" key="8">
    <source>
        <dbReference type="SAM" id="Phobius"/>
    </source>
</evidence>
<dbReference type="SUPFAM" id="SSF48264">
    <property type="entry name" value="Cytochrome P450"/>
    <property type="match status" value="1"/>
</dbReference>
<keyword evidence="8" id="KW-0472">Membrane</keyword>
<comment type="cofactor">
    <cofactor evidence="1 6">
        <name>heme</name>
        <dbReference type="ChEBI" id="CHEBI:30413"/>
    </cofactor>
</comment>
<dbReference type="GO" id="GO:0020037">
    <property type="term" value="F:heme binding"/>
    <property type="evidence" value="ECO:0007669"/>
    <property type="project" value="InterPro"/>
</dbReference>
<evidence type="ECO:0000256" key="4">
    <source>
        <dbReference type="ARBA" id="ARBA00022723"/>
    </source>
</evidence>
<evidence type="ECO:0000313" key="10">
    <source>
        <dbReference type="Proteomes" id="UP000290540"/>
    </source>
</evidence>
<dbReference type="Proteomes" id="UP000290540">
    <property type="component" value="Unassembled WGS sequence"/>
</dbReference>
<dbReference type="Pfam" id="PF00067">
    <property type="entry name" value="p450"/>
    <property type="match status" value="1"/>
</dbReference>
<dbReference type="GO" id="GO:0016705">
    <property type="term" value="F:oxidoreductase activity, acting on paired donors, with incorporation or reduction of molecular oxygen"/>
    <property type="evidence" value="ECO:0007669"/>
    <property type="project" value="InterPro"/>
</dbReference>
<accession>A0A4Q2UWG3</accession>
<feature type="transmembrane region" description="Helical" evidence="8">
    <location>
        <begin position="25"/>
        <end position="48"/>
    </location>
</feature>
<dbReference type="PROSITE" id="PS00086">
    <property type="entry name" value="CYTOCHROME_P450"/>
    <property type="match status" value="1"/>
</dbReference>
<evidence type="ECO:0000256" key="7">
    <source>
        <dbReference type="RuleBase" id="RU000461"/>
    </source>
</evidence>
<keyword evidence="7" id="KW-0503">Monooxygenase</keyword>
<dbReference type="PRINTS" id="PR00385">
    <property type="entry name" value="P450"/>
</dbReference>
<evidence type="ECO:0000256" key="6">
    <source>
        <dbReference type="PIRSR" id="PIRSR602401-1"/>
    </source>
</evidence>
<dbReference type="PANTHER" id="PTHR24305">
    <property type="entry name" value="CYTOCHROME P450"/>
    <property type="match status" value="1"/>
</dbReference>
<keyword evidence="4 6" id="KW-0479">Metal-binding</keyword>
<sequence>MEQVGPCIRVALEKMHLDELRTTQLVLLVIMSVGLGYITLTVACNLLFSPLRHFPGPKIAALTKWWELYHIIRCDKFKVIHDLHRTHGPVVRVGPNYLSFSSPEFFRQVYVKKCSTFLKDHELYSNIQPGLGPKYAGLFNFTDHQQALDERKHLQAKLSPAALRQYELRFLPILSSLVNIMREKRELDLFMYLYVLTSLARVLVSNVRCQSISKFLMLDAIGDLAFDQSFHQLESGEEHQYVVDFNNAFMLIGLQTTFSWLIPLIPILPFKKLKDSHYGLQRVFKYAQSRVNAFLNEKTPKPGTLMEAYLDGGKPKPPYSAWYIALSGHGFIVAGSESTSITLTYVIWLLIKHPNIQRRLRDEIKSAPEGYTGADLASLPLLDAVLKETLRIYPPAPSPMPRVVPPGGAEFEGVQYPPNPSRAKTVIAAQPYTIHRDADLFPNPEVFNPDRWLDASPERRELMNRAFVPFSAGHRGCIGRGLALLHMQLAVAKILEEFDGFELTRGMTDEDMELVERGALAKPKSTRLWVRAYPKAASSQ</sequence>
<dbReference type="GO" id="GO:0005506">
    <property type="term" value="F:iron ion binding"/>
    <property type="evidence" value="ECO:0007669"/>
    <property type="project" value="InterPro"/>
</dbReference>
<dbReference type="InterPro" id="IPR002401">
    <property type="entry name" value="Cyt_P450_E_grp-I"/>
</dbReference>
<evidence type="ECO:0000256" key="5">
    <source>
        <dbReference type="ARBA" id="ARBA00023004"/>
    </source>
</evidence>
<dbReference type="Gene3D" id="1.10.630.10">
    <property type="entry name" value="Cytochrome P450"/>
    <property type="match status" value="1"/>
</dbReference>
<dbReference type="EMBL" id="MQTW01001185">
    <property type="protein sequence ID" value="RYC78382.1"/>
    <property type="molecule type" value="Genomic_DNA"/>
</dbReference>
<dbReference type="PRINTS" id="PR00463">
    <property type="entry name" value="EP450I"/>
</dbReference>
<dbReference type="InterPro" id="IPR050121">
    <property type="entry name" value="Cytochrome_P450_monoxygenase"/>
</dbReference>
<dbReference type="InterPro" id="IPR017972">
    <property type="entry name" value="Cyt_P450_CS"/>
</dbReference>
<dbReference type="AlphaFoldDB" id="A0A4Q2UWG3"/>
<dbReference type="InterPro" id="IPR036396">
    <property type="entry name" value="Cyt_P450_sf"/>
</dbReference>
<evidence type="ECO:0000256" key="3">
    <source>
        <dbReference type="ARBA" id="ARBA00022617"/>
    </source>
</evidence>
<proteinExistence type="inferred from homology"/>
<reference evidence="9 10" key="1">
    <citation type="submission" date="2016-12" db="EMBL/GenBank/DDBJ databases">
        <title>Draft genome sequence of Fusarium oxysporum causing rot on Narcissus.</title>
        <authorList>
            <person name="Armitage A.D."/>
            <person name="Taylor A."/>
            <person name="Clarkson J.P."/>
            <person name="Harrison R.J."/>
            <person name="Jackson A.C."/>
        </authorList>
    </citation>
    <scope>NUCLEOTIDE SEQUENCE [LARGE SCALE GENOMIC DNA]</scope>
    <source>
        <strain evidence="9 10">N139</strain>
    </source>
</reference>
<organism evidence="9 10">
    <name type="scientific">Fusarium oxysporum f. sp. narcissi</name>
    <dbReference type="NCBI Taxonomy" id="451672"/>
    <lineage>
        <taxon>Eukaryota</taxon>
        <taxon>Fungi</taxon>
        <taxon>Dikarya</taxon>
        <taxon>Ascomycota</taxon>
        <taxon>Pezizomycotina</taxon>
        <taxon>Sordariomycetes</taxon>
        <taxon>Hypocreomycetidae</taxon>
        <taxon>Hypocreales</taxon>
        <taxon>Nectriaceae</taxon>
        <taxon>Fusarium</taxon>
        <taxon>Fusarium oxysporum species complex</taxon>
    </lineage>
</organism>
<gene>
    <name evidence="9" type="ORF">BFJ63_vAg18745</name>
</gene>
<evidence type="ECO:0008006" key="11">
    <source>
        <dbReference type="Google" id="ProtNLM"/>
    </source>
</evidence>
<comment type="caution">
    <text evidence="9">The sequence shown here is derived from an EMBL/GenBank/DDBJ whole genome shotgun (WGS) entry which is preliminary data.</text>
</comment>
<keyword evidence="8" id="KW-1133">Transmembrane helix</keyword>
<name>A0A4Q2UWG3_FUSOX</name>
<feature type="binding site" description="axial binding residue" evidence="6">
    <location>
        <position position="477"/>
    </location>
    <ligand>
        <name>heme</name>
        <dbReference type="ChEBI" id="CHEBI:30413"/>
    </ligand>
    <ligandPart>
        <name>Fe</name>
        <dbReference type="ChEBI" id="CHEBI:18248"/>
    </ligandPart>
</feature>
<keyword evidence="7" id="KW-0560">Oxidoreductase</keyword>
<evidence type="ECO:0000313" key="9">
    <source>
        <dbReference type="EMBL" id="RYC78382.1"/>
    </source>
</evidence>
<keyword evidence="5 6" id="KW-0408">Iron</keyword>
<evidence type="ECO:0000256" key="2">
    <source>
        <dbReference type="ARBA" id="ARBA00010617"/>
    </source>
</evidence>
<protein>
    <recommendedName>
        <fullName evidence="11">Cytochrome P450</fullName>
    </recommendedName>
</protein>
<evidence type="ECO:0000256" key="1">
    <source>
        <dbReference type="ARBA" id="ARBA00001971"/>
    </source>
</evidence>
<dbReference type="GO" id="GO:0004497">
    <property type="term" value="F:monooxygenase activity"/>
    <property type="evidence" value="ECO:0007669"/>
    <property type="project" value="UniProtKB-KW"/>
</dbReference>